<dbReference type="EMBL" id="JAKJXP020000028">
    <property type="protein sequence ID" value="KAK7753493.1"/>
    <property type="molecule type" value="Genomic_DNA"/>
</dbReference>
<evidence type="ECO:0000313" key="1">
    <source>
        <dbReference type="EMBL" id="KAK7753493.1"/>
    </source>
</evidence>
<protein>
    <submittedName>
        <fullName evidence="1">Uncharacterized protein</fullName>
    </submittedName>
</protein>
<evidence type="ECO:0000313" key="2">
    <source>
        <dbReference type="Proteomes" id="UP001320420"/>
    </source>
</evidence>
<dbReference type="Proteomes" id="UP001320420">
    <property type="component" value="Unassembled WGS sequence"/>
</dbReference>
<name>A0AAN9UT23_9PEZI</name>
<organism evidence="1 2">
    <name type="scientific">Diatrype stigma</name>
    <dbReference type="NCBI Taxonomy" id="117547"/>
    <lineage>
        <taxon>Eukaryota</taxon>
        <taxon>Fungi</taxon>
        <taxon>Dikarya</taxon>
        <taxon>Ascomycota</taxon>
        <taxon>Pezizomycotina</taxon>
        <taxon>Sordariomycetes</taxon>
        <taxon>Xylariomycetidae</taxon>
        <taxon>Xylariales</taxon>
        <taxon>Diatrypaceae</taxon>
        <taxon>Diatrype</taxon>
    </lineage>
</organism>
<accession>A0AAN9UT23</accession>
<proteinExistence type="predicted"/>
<sequence length="87" mass="10012">MCVSRTDEATRHIDEQNIKAWAGRLSMKQLSYHLWRVVIIGLLLRKLDQLPGTTHQMVRHYTATSDDFKERSLELVAAATGEGKFRD</sequence>
<keyword evidence="2" id="KW-1185">Reference proteome</keyword>
<dbReference type="AlphaFoldDB" id="A0AAN9UT23"/>
<gene>
    <name evidence="1" type="ORF">SLS62_004568</name>
</gene>
<reference evidence="1 2" key="1">
    <citation type="submission" date="2024-02" db="EMBL/GenBank/DDBJ databases">
        <title>De novo assembly and annotation of 12 fungi associated with fruit tree decline syndrome in Ontario, Canada.</title>
        <authorList>
            <person name="Sulman M."/>
            <person name="Ellouze W."/>
            <person name="Ilyukhin E."/>
        </authorList>
    </citation>
    <scope>NUCLEOTIDE SEQUENCE [LARGE SCALE GENOMIC DNA]</scope>
    <source>
        <strain evidence="1 2">M11/M66-122</strain>
    </source>
</reference>
<comment type="caution">
    <text evidence="1">The sequence shown here is derived from an EMBL/GenBank/DDBJ whole genome shotgun (WGS) entry which is preliminary data.</text>
</comment>